<dbReference type="Pfam" id="PF00069">
    <property type="entry name" value="Pkinase"/>
    <property type="match status" value="1"/>
</dbReference>
<evidence type="ECO:0000256" key="5">
    <source>
        <dbReference type="PROSITE-ProRule" id="PRU10141"/>
    </source>
</evidence>
<keyword evidence="2 5" id="KW-0547">Nucleotide-binding</keyword>
<dbReference type="InterPro" id="IPR000719">
    <property type="entry name" value="Prot_kinase_dom"/>
</dbReference>
<dbReference type="PROSITE" id="PS00107">
    <property type="entry name" value="PROTEIN_KINASE_ATP"/>
    <property type="match status" value="1"/>
</dbReference>
<dbReference type="InterPro" id="IPR050117">
    <property type="entry name" value="MAPK"/>
</dbReference>
<keyword evidence="3" id="KW-0418">Kinase</keyword>
<evidence type="ECO:0000256" key="1">
    <source>
        <dbReference type="ARBA" id="ARBA00022679"/>
    </source>
</evidence>
<dbReference type="Proteomes" id="UP001190700">
    <property type="component" value="Unassembled WGS sequence"/>
</dbReference>
<dbReference type="PROSITE" id="PS50011">
    <property type="entry name" value="PROTEIN_KINASE_DOM"/>
    <property type="match status" value="1"/>
</dbReference>
<dbReference type="GO" id="GO:0005524">
    <property type="term" value="F:ATP binding"/>
    <property type="evidence" value="ECO:0007669"/>
    <property type="project" value="UniProtKB-UniRule"/>
</dbReference>
<dbReference type="Gene3D" id="3.30.200.20">
    <property type="entry name" value="Phosphorylase Kinase, domain 1"/>
    <property type="match status" value="1"/>
</dbReference>
<feature type="domain" description="Protein kinase" evidence="7">
    <location>
        <begin position="29"/>
        <end position="254"/>
    </location>
</feature>
<comment type="similarity">
    <text evidence="6">Belongs to the protein kinase superfamily.</text>
</comment>
<evidence type="ECO:0000256" key="4">
    <source>
        <dbReference type="ARBA" id="ARBA00022840"/>
    </source>
</evidence>
<protein>
    <recommendedName>
        <fullName evidence="7">Protein kinase domain-containing protein</fullName>
    </recommendedName>
</protein>
<dbReference type="InterPro" id="IPR011009">
    <property type="entry name" value="Kinase-like_dom_sf"/>
</dbReference>
<dbReference type="Gene3D" id="1.10.510.10">
    <property type="entry name" value="Transferase(Phosphotransferase) domain 1"/>
    <property type="match status" value="1"/>
</dbReference>
<organism evidence="8 9">
    <name type="scientific">Cymbomonas tetramitiformis</name>
    <dbReference type="NCBI Taxonomy" id="36881"/>
    <lineage>
        <taxon>Eukaryota</taxon>
        <taxon>Viridiplantae</taxon>
        <taxon>Chlorophyta</taxon>
        <taxon>Pyramimonadophyceae</taxon>
        <taxon>Pyramimonadales</taxon>
        <taxon>Pyramimonadaceae</taxon>
        <taxon>Cymbomonas</taxon>
    </lineage>
</organism>
<feature type="binding site" evidence="5">
    <location>
        <position position="58"/>
    </location>
    <ligand>
        <name>ATP</name>
        <dbReference type="ChEBI" id="CHEBI:30616"/>
    </ligand>
</feature>
<proteinExistence type="inferred from homology"/>
<accession>A0AAE0FY71</accession>
<keyword evidence="9" id="KW-1185">Reference proteome</keyword>
<dbReference type="InterPro" id="IPR017441">
    <property type="entry name" value="Protein_kinase_ATP_BS"/>
</dbReference>
<dbReference type="AlphaFoldDB" id="A0AAE0FY71"/>
<dbReference type="GO" id="GO:0004674">
    <property type="term" value="F:protein serine/threonine kinase activity"/>
    <property type="evidence" value="ECO:0007669"/>
    <property type="project" value="UniProtKB-KW"/>
</dbReference>
<sequence>MVAGSIKADPVKVGFYYVNGATWDVGSRYVLKGFLGSGSFGQVCLATDNETDEEVALKKIPNVLHTHEEAKRVLREMCILRRCSHKNIIALRDLFTKKSTAGPFKFIGGELVSQSYDVYISTEVAQGGDLFSLRGQLSENDVKNFMWQLLDGVRYLHSLNLIHRDLKSANTLLGKHCNVIKLGDFGSARIIPDEMVQTQETDDDLDEQGDFAMESHVPHPAKLCTGVEVPLTGKARTQASSQPVQAPVNKLCTE</sequence>
<dbReference type="InterPro" id="IPR008271">
    <property type="entry name" value="Ser/Thr_kinase_AS"/>
</dbReference>
<evidence type="ECO:0000313" key="9">
    <source>
        <dbReference type="Proteomes" id="UP001190700"/>
    </source>
</evidence>
<dbReference type="SUPFAM" id="SSF56112">
    <property type="entry name" value="Protein kinase-like (PK-like)"/>
    <property type="match status" value="1"/>
</dbReference>
<dbReference type="PANTHER" id="PTHR24055">
    <property type="entry name" value="MITOGEN-ACTIVATED PROTEIN KINASE"/>
    <property type="match status" value="1"/>
</dbReference>
<comment type="caution">
    <text evidence="8">The sequence shown here is derived from an EMBL/GenBank/DDBJ whole genome shotgun (WGS) entry which is preliminary data.</text>
</comment>
<evidence type="ECO:0000256" key="3">
    <source>
        <dbReference type="ARBA" id="ARBA00022777"/>
    </source>
</evidence>
<evidence type="ECO:0000256" key="2">
    <source>
        <dbReference type="ARBA" id="ARBA00022741"/>
    </source>
</evidence>
<keyword evidence="1" id="KW-0808">Transferase</keyword>
<reference evidence="8 9" key="1">
    <citation type="journal article" date="2015" name="Genome Biol. Evol.">
        <title>Comparative Genomics of a Bacterivorous Green Alga Reveals Evolutionary Causalities and Consequences of Phago-Mixotrophic Mode of Nutrition.</title>
        <authorList>
            <person name="Burns J.A."/>
            <person name="Paasch A."/>
            <person name="Narechania A."/>
            <person name="Kim E."/>
        </authorList>
    </citation>
    <scope>NUCLEOTIDE SEQUENCE [LARGE SCALE GENOMIC DNA]</scope>
    <source>
        <strain evidence="8 9">PLY_AMNH</strain>
    </source>
</reference>
<evidence type="ECO:0000313" key="8">
    <source>
        <dbReference type="EMBL" id="KAK3267882.1"/>
    </source>
</evidence>
<evidence type="ECO:0000256" key="6">
    <source>
        <dbReference type="RuleBase" id="RU000304"/>
    </source>
</evidence>
<evidence type="ECO:0000259" key="7">
    <source>
        <dbReference type="PROSITE" id="PS50011"/>
    </source>
</evidence>
<dbReference type="SMART" id="SM00220">
    <property type="entry name" value="S_TKc"/>
    <property type="match status" value="1"/>
</dbReference>
<keyword evidence="6" id="KW-0723">Serine/threonine-protein kinase</keyword>
<dbReference type="PROSITE" id="PS00108">
    <property type="entry name" value="PROTEIN_KINASE_ST"/>
    <property type="match status" value="1"/>
</dbReference>
<keyword evidence="4 5" id="KW-0067">ATP-binding</keyword>
<name>A0AAE0FY71_9CHLO</name>
<dbReference type="EMBL" id="LGRX02012146">
    <property type="protein sequence ID" value="KAK3267882.1"/>
    <property type="molecule type" value="Genomic_DNA"/>
</dbReference>
<gene>
    <name evidence="8" type="ORF">CYMTET_23585</name>
</gene>